<feature type="signal peptide" evidence="2">
    <location>
        <begin position="1"/>
        <end position="19"/>
    </location>
</feature>
<organism evidence="3 4">
    <name type="scientific">Ceratodon purpureus</name>
    <name type="common">Fire moss</name>
    <name type="synonym">Dicranum purpureum</name>
    <dbReference type="NCBI Taxonomy" id="3225"/>
    <lineage>
        <taxon>Eukaryota</taxon>
        <taxon>Viridiplantae</taxon>
        <taxon>Streptophyta</taxon>
        <taxon>Embryophyta</taxon>
        <taxon>Bryophyta</taxon>
        <taxon>Bryophytina</taxon>
        <taxon>Bryopsida</taxon>
        <taxon>Dicranidae</taxon>
        <taxon>Pseudoditrichales</taxon>
        <taxon>Ditrichaceae</taxon>
        <taxon>Ceratodon</taxon>
    </lineage>
</organism>
<feature type="chain" id="PRO_5035934159" evidence="2">
    <location>
        <begin position="20"/>
        <end position="281"/>
    </location>
</feature>
<keyword evidence="2" id="KW-0732">Signal</keyword>
<evidence type="ECO:0000256" key="2">
    <source>
        <dbReference type="SAM" id="SignalP"/>
    </source>
</evidence>
<reference evidence="3" key="1">
    <citation type="submission" date="2020-06" db="EMBL/GenBank/DDBJ databases">
        <title>WGS assembly of Ceratodon purpureus strain R40.</title>
        <authorList>
            <person name="Carey S.B."/>
            <person name="Jenkins J."/>
            <person name="Shu S."/>
            <person name="Lovell J.T."/>
            <person name="Sreedasyam A."/>
            <person name="Maumus F."/>
            <person name="Tiley G.P."/>
            <person name="Fernandez-Pozo N."/>
            <person name="Barry K."/>
            <person name="Chen C."/>
            <person name="Wang M."/>
            <person name="Lipzen A."/>
            <person name="Daum C."/>
            <person name="Saski C.A."/>
            <person name="Payton A.C."/>
            <person name="Mcbreen J.C."/>
            <person name="Conrad R.E."/>
            <person name="Kollar L.M."/>
            <person name="Olsson S."/>
            <person name="Huttunen S."/>
            <person name="Landis J.B."/>
            <person name="Wickett N.J."/>
            <person name="Johnson M.G."/>
            <person name="Rensing S.A."/>
            <person name="Grimwood J."/>
            <person name="Schmutz J."/>
            <person name="Mcdaniel S.F."/>
        </authorList>
    </citation>
    <scope>NUCLEOTIDE SEQUENCE</scope>
    <source>
        <strain evidence="3">R40</strain>
    </source>
</reference>
<keyword evidence="4" id="KW-1185">Reference proteome</keyword>
<gene>
    <name evidence="3" type="ORF">KC19_4G240000</name>
</gene>
<dbReference type="Proteomes" id="UP000822688">
    <property type="component" value="Chromosome 4"/>
</dbReference>
<feature type="region of interest" description="Disordered" evidence="1">
    <location>
        <begin position="114"/>
        <end position="134"/>
    </location>
</feature>
<feature type="region of interest" description="Disordered" evidence="1">
    <location>
        <begin position="142"/>
        <end position="161"/>
    </location>
</feature>
<name>A0A8T0IEE0_CERPU</name>
<accession>A0A8T0IEE0</accession>
<evidence type="ECO:0000256" key="1">
    <source>
        <dbReference type="SAM" id="MobiDB-lite"/>
    </source>
</evidence>
<comment type="caution">
    <text evidence="3">The sequence shown here is derived from an EMBL/GenBank/DDBJ whole genome shotgun (WGS) entry which is preliminary data.</text>
</comment>
<sequence length="281" mass="28072">MAATVAMATSSLVVAPVVANKLSSSAALGGAQVQFAPICNVNVNGGRVVAVTASHSEEETSVTRKVLSSVLATGLAISLAGSAFAASGPGGDGAERTARKADELLQGADALIKNDSPQRFGPERGFGNGTDKADEDRFSQKAGSGAIPELQDATSAQVSGARDKFASNVKKTQRRIDGIWGMGKGMANDVVATAQGKADDAAKGAKKAFGQAAKNTVASNVKSSAGNVAADVKSKADEVAAPVKSSSGGFFGKIKQQAKGIQGAVASKGADVQNAIPNVGK</sequence>
<dbReference type="Gene3D" id="1.20.120.20">
    <property type="entry name" value="Apolipoprotein"/>
    <property type="match status" value="1"/>
</dbReference>
<dbReference type="EMBL" id="CM026424">
    <property type="protein sequence ID" value="KAG0581289.1"/>
    <property type="molecule type" value="Genomic_DNA"/>
</dbReference>
<protein>
    <submittedName>
        <fullName evidence="3">Uncharacterized protein</fullName>
    </submittedName>
</protein>
<proteinExistence type="predicted"/>
<evidence type="ECO:0000313" key="3">
    <source>
        <dbReference type="EMBL" id="KAG0581289.1"/>
    </source>
</evidence>
<evidence type="ECO:0000313" key="4">
    <source>
        <dbReference type="Proteomes" id="UP000822688"/>
    </source>
</evidence>
<dbReference type="AlphaFoldDB" id="A0A8T0IEE0"/>